<keyword evidence="5" id="KW-0472">Membrane</keyword>
<dbReference type="InterPro" id="IPR000792">
    <property type="entry name" value="Tscrpt_reg_LuxR_C"/>
</dbReference>
<evidence type="ECO:0000313" key="8">
    <source>
        <dbReference type="Proteomes" id="UP001349994"/>
    </source>
</evidence>
<dbReference type="Proteomes" id="UP001349994">
    <property type="component" value="Unassembled WGS sequence"/>
</dbReference>
<dbReference type="EMBL" id="JAYMFF010000016">
    <property type="protein sequence ID" value="MEC4176526.1"/>
    <property type="molecule type" value="Genomic_DNA"/>
</dbReference>
<feature type="transmembrane region" description="Helical" evidence="5">
    <location>
        <begin position="405"/>
        <end position="429"/>
    </location>
</feature>
<accession>A0ABU6IJK4</accession>
<dbReference type="CDD" id="cd06170">
    <property type="entry name" value="LuxR_C_like"/>
    <property type="match status" value="1"/>
</dbReference>
<evidence type="ECO:0000313" key="7">
    <source>
        <dbReference type="EMBL" id="MEC4176526.1"/>
    </source>
</evidence>
<organism evidence="7 8">
    <name type="scientific">Adlercreutzia wanghongyangiae</name>
    <dbReference type="NCBI Taxonomy" id="3111451"/>
    <lineage>
        <taxon>Bacteria</taxon>
        <taxon>Bacillati</taxon>
        <taxon>Actinomycetota</taxon>
        <taxon>Coriobacteriia</taxon>
        <taxon>Eggerthellales</taxon>
        <taxon>Eggerthellaceae</taxon>
        <taxon>Adlercreutzia</taxon>
    </lineage>
</organism>
<feature type="region of interest" description="Disordered" evidence="4">
    <location>
        <begin position="223"/>
        <end position="248"/>
    </location>
</feature>
<feature type="transmembrane region" description="Helical" evidence="5">
    <location>
        <begin position="377"/>
        <end position="399"/>
    </location>
</feature>
<feature type="compositionally biased region" description="Low complexity" evidence="4">
    <location>
        <begin position="230"/>
        <end position="244"/>
    </location>
</feature>
<protein>
    <submittedName>
        <fullName evidence="7">Helix-turn-helix transcriptional regulator</fullName>
    </submittedName>
</protein>
<keyword evidence="3" id="KW-0804">Transcription</keyword>
<keyword evidence="2" id="KW-0238">DNA-binding</keyword>
<feature type="transmembrane region" description="Helical" evidence="5">
    <location>
        <begin position="114"/>
        <end position="137"/>
    </location>
</feature>
<name>A0ABU6IJK4_9ACTN</name>
<dbReference type="SMART" id="SM00421">
    <property type="entry name" value="HTH_LUXR"/>
    <property type="match status" value="1"/>
</dbReference>
<feature type="transmembrane region" description="Helical" evidence="5">
    <location>
        <begin position="312"/>
        <end position="331"/>
    </location>
</feature>
<dbReference type="PANTHER" id="PTHR44688">
    <property type="entry name" value="DNA-BINDING TRANSCRIPTIONAL ACTIVATOR DEVR_DOSR"/>
    <property type="match status" value="1"/>
</dbReference>
<dbReference type="PANTHER" id="PTHR44688:SF16">
    <property type="entry name" value="DNA-BINDING TRANSCRIPTIONAL ACTIVATOR DEVR_DOSR"/>
    <property type="match status" value="1"/>
</dbReference>
<evidence type="ECO:0000256" key="3">
    <source>
        <dbReference type="ARBA" id="ARBA00023163"/>
    </source>
</evidence>
<keyword evidence="1" id="KW-0805">Transcription regulation</keyword>
<evidence type="ECO:0000256" key="1">
    <source>
        <dbReference type="ARBA" id="ARBA00023015"/>
    </source>
</evidence>
<evidence type="ECO:0000256" key="5">
    <source>
        <dbReference type="SAM" id="Phobius"/>
    </source>
</evidence>
<evidence type="ECO:0000256" key="2">
    <source>
        <dbReference type="ARBA" id="ARBA00023125"/>
    </source>
</evidence>
<dbReference type="PROSITE" id="PS50043">
    <property type="entry name" value="HTH_LUXR_2"/>
    <property type="match status" value="1"/>
</dbReference>
<evidence type="ECO:0000256" key="4">
    <source>
        <dbReference type="SAM" id="MobiDB-lite"/>
    </source>
</evidence>
<dbReference type="SUPFAM" id="SSF46894">
    <property type="entry name" value="C-terminal effector domain of the bipartite response regulators"/>
    <property type="match status" value="1"/>
</dbReference>
<feature type="transmembrane region" description="Helical" evidence="5">
    <location>
        <begin position="21"/>
        <end position="42"/>
    </location>
</feature>
<keyword evidence="5" id="KW-0812">Transmembrane</keyword>
<keyword evidence="8" id="KW-1185">Reference proteome</keyword>
<feature type="domain" description="HTH luxR-type" evidence="6">
    <location>
        <begin position="480"/>
        <end position="544"/>
    </location>
</feature>
<feature type="transmembrane region" description="Helical" evidence="5">
    <location>
        <begin position="144"/>
        <end position="164"/>
    </location>
</feature>
<dbReference type="Pfam" id="PF00196">
    <property type="entry name" value="GerE"/>
    <property type="match status" value="1"/>
</dbReference>
<feature type="transmembrane region" description="Helical" evidence="5">
    <location>
        <begin position="343"/>
        <end position="365"/>
    </location>
</feature>
<sequence length="544" mass="55818">MTKEANALKSRVASTVELRPRYGALCAFAVTLLGYTPTVAYFDGAPQFAALADTFLFCFMLAAMVSALVGLLRALGSSGGDGASRFRTPAAVGAYLVATLLFAALLMAPEPLPAGAALAGVLAGAAFPEVVSAWACAVACPMGAALLVCASVGCVASFGGWVLALLPLHLLVPVFCVLLVAGSVPLLLMRDERVGNAVLEAEGADDGAIAAVVGVSTVDGVPAADADPVSSGRSSSSADDTSGAPEVSGPLRRLASVTWLPLAGLAMYAFMTDVVNHSAFGVVQTAYLGGLLAAAVVLVACACWARRPLLPWFYRVLVPALGAAFVVLGSFPEGTFPQEASTVALYLFYIVLAMLGCALFLAVVYGREVTPDLACSFAVAVVAGAGLVGQSLSAVLVVTDDFSSWISVLTGLFVAALLVFLGHTAWVGLVTPHGDALEGPDEDVLVPTHAFAPSAASPAIAPVSAAEPSMRVTLEARCAEVAAAHGLSPREGEVLVYLARGFTPAYIAKSLVLSISTVRTHVRNIYRKLGIGKREELLHLIDGE</sequence>
<evidence type="ECO:0000259" key="6">
    <source>
        <dbReference type="PROSITE" id="PS50043"/>
    </source>
</evidence>
<feature type="transmembrane region" description="Helical" evidence="5">
    <location>
        <begin position="286"/>
        <end position="305"/>
    </location>
</feature>
<dbReference type="Gene3D" id="1.10.10.10">
    <property type="entry name" value="Winged helix-like DNA-binding domain superfamily/Winged helix DNA-binding domain"/>
    <property type="match status" value="1"/>
</dbReference>
<dbReference type="InterPro" id="IPR016032">
    <property type="entry name" value="Sig_transdc_resp-reg_C-effctor"/>
</dbReference>
<comment type="caution">
    <text evidence="7">The sequence shown here is derived from an EMBL/GenBank/DDBJ whole genome shotgun (WGS) entry which is preliminary data.</text>
</comment>
<dbReference type="PRINTS" id="PR00038">
    <property type="entry name" value="HTHLUXR"/>
</dbReference>
<keyword evidence="5" id="KW-1133">Transmembrane helix</keyword>
<feature type="transmembrane region" description="Helical" evidence="5">
    <location>
        <begin position="170"/>
        <end position="189"/>
    </location>
</feature>
<reference evidence="7 8" key="1">
    <citation type="submission" date="2024-01" db="EMBL/GenBank/DDBJ databases">
        <title>novel species in genus Adlercreutzia.</title>
        <authorList>
            <person name="Liu X."/>
        </authorList>
    </citation>
    <scope>NUCLEOTIDE SEQUENCE [LARGE SCALE GENOMIC DNA]</scope>
    <source>
        <strain evidence="7 8">R7</strain>
    </source>
</reference>
<dbReference type="InterPro" id="IPR036388">
    <property type="entry name" value="WH-like_DNA-bd_sf"/>
</dbReference>
<feature type="transmembrane region" description="Helical" evidence="5">
    <location>
        <begin position="54"/>
        <end position="76"/>
    </location>
</feature>
<feature type="transmembrane region" description="Helical" evidence="5">
    <location>
        <begin position="88"/>
        <end position="108"/>
    </location>
</feature>
<gene>
    <name evidence="7" type="ORF">VIN30_08725</name>
</gene>
<proteinExistence type="predicted"/>
<dbReference type="RefSeq" id="WP_338210886.1">
    <property type="nucleotide sequence ID" value="NZ_JAYMFF010000016.1"/>
</dbReference>